<dbReference type="RefSeq" id="WP_221004852.1">
    <property type="nucleotide sequence ID" value="NZ_CP081150.1"/>
</dbReference>
<dbReference type="PROSITE" id="PS00409">
    <property type="entry name" value="PROKAR_NTER_METHYL"/>
    <property type="match status" value="1"/>
</dbReference>
<dbReference type="InterPro" id="IPR012902">
    <property type="entry name" value="N_methyl_site"/>
</dbReference>
<proteinExistence type="predicted"/>
<keyword evidence="2" id="KW-0812">Transmembrane</keyword>
<evidence type="ECO:0000256" key="1">
    <source>
        <dbReference type="SAM" id="MobiDB-lite"/>
    </source>
</evidence>
<evidence type="ECO:0000313" key="4">
    <source>
        <dbReference type="Proteomes" id="UP000825679"/>
    </source>
</evidence>
<gene>
    <name evidence="3" type="ORF">K4H28_08795</name>
</gene>
<sequence length="233" mass="24707">MNKHSGFSLIEILISVILLGVTALGLAKFNAIQTLGTTVAKDQQYATRLAEGLLEEVKQSARIRQAPVSPLNGVALSTVSGTEFTGSKSNSTSTFNVNVKYSVAPDWIDDAATTDDTIAFKAQVHVNWVSADGKTQNVVLVNDINYVKSADTAAPAMPSSVCRWDNAQALYPQGSWTIKGTEVFFCYKAGGCAKGAHNHPNAKPDEWKAMTGNPTPAQGGVCNPPNPDGSPRP</sequence>
<keyword evidence="2" id="KW-0472">Membrane</keyword>
<name>A0ABX8Z1K3_9NEIS</name>
<keyword evidence="4" id="KW-1185">Reference proteome</keyword>
<evidence type="ECO:0000256" key="2">
    <source>
        <dbReference type="SAM" id="Phobius"/>
    </source>
</evidence>
<protein>
    <submittedName>
        <fullName evidence="3">Prepilin-type N-terminal cleavage/methylation domain-containing protein</fullName>
    </submittedName>
</protein>
<accession>A0ABX8Z1K3</accession>
<organism evidence="3 4">
    <name type="scientific">Deefgea tanakiae</name>
    <dbReference type="NCBI Taxonomy" id="2865840"/>
    <lineage>
        <taxon>Bacteria</taxon>
        <taxon>Pseudomonadati</taxon>
        <taxon>Pseudomonadota</taxon>
        <taxon>Betaproteobacteria</taxon>
        <taxon>Neisseriales</taxon>
        <taxon>Chitinibacteraceae</taxon>
        <taxon>Deefgea</taxon>
    </lineage>
</organism>
<feature type="region of interest" description="Disordered" evidence="1">
    <location>
        <begin position="203"/>
        <end position="233"/>
    </location>
</feature>
<dbReference type="EMBL" id="CP081150">
    <property type="protein sequence ID" value="QZA76446.1"/>
    <property type="molecule type" value="Genomic_DNA"/>
</dbReference>
<dbReference type="NCBIfam" id="TIGR02532">
    <property type="entry name" value="IV_pilin_GFxxxE"/>
    <property type="match status" value="1"/>
</dbReference>
<reference evidence="3 4" key="1">
    <citation type="submission" date="2021-08" db="EMBL/GenBank/DDBJ databases">
        <title>complete genome sequencing of Deefgea sp. D25.</title>
        <authorList>
            <person name="Bae J.-W."/>
            <person name="Gim D.-H."/>
        </authorList>
    </citation>
    <scope>NUCLEOTIDE SEQUENCE [LARGE SCALE GENOMIC DNA]</scope>
    <source>
        <strain evidence="3 4">D25</strain>
    </source>
</reference>
<evidence type="ECO:0000313" key="3">
    <source>
        <dbReference type="EMBL" id="QZA76446.1"/>
    </source>
</evidence>
<feature type="transmembrane region" description="Helical" evidence="2">
    <location>
        <begin position="6"/>
        <end position="27"/>
    </location>
</feature>
<feature type="compositionally biased region" description="Pro residues" evidence="1">
    <location>
        <begin position="224"/>
        <end position="233"/>
    </location>
</feature>
<dbReference type="Proteomes" id="UP000825679">
    <property type="component" value="Chromosome"/>
</dbReference>
<keyword evidence="2" id="KW-1133">Transmembrane helix</keyword>
<dbReference type="Pfam" id="PF07963">
    <property type="entry name" value="N_methyl"/>
    <property type="match status" value="1"/>
</dbReference>